<evidence type="ECO:0000256" key="2">
    <source>
        <dbReference type="ARBA" id="ARBA00022801"/>
    </source>
</evidence>
<evidence type="ECO:0000259" key="3">
    <source>
        <dbReference type="Pfam" id="PF22669"/>
    </source>
</evidence>
<dbReference type="Gramene" id="AET1Gv20725700.19">
    <property type="protein sequence ID" value="AET1Gv20725700.19"/>
    <property type="gene ID" value="AET1Gv20725700"/>
</dbReference>
<dbReference type="GO" id="GO:0004445">
    <property type="term" value="F:inositol-polyphosphate 5-phosphatase activity"/>
    <property type="evidence" value="ECO:0007669"/>
    <property type="project" value="InterPro"/>
</dbReference>
<dbReference type="SUPFAM" id="SSF56219">
    <property type="entry name" value="DNase I-like"/>
    <property type="match status" value="1"/>
</dbReference>
<protein>
    <recommendedName>
        <fullName evidence="3">Inositol polyphosphate-related phosphatase domain-containing protein</fullName>
    </recommendedName>
</protein>
<accession>A0A452ZDN5</accession>
<comment type="similarity">
    <text evidence="1">Belongs to the inositol polyphosphate 5-phosphatase family.</text>
</comment>
<dbReference type="PANTHER" id="PTHR45666">
    <property type="entry name" value="TYPE IV INOSITOL POLYPHOSPHATE 5-PHOSPHATASE 9"/>
    <property type="match status" value="1"/>
</dbReference>
<dbReference type="Proteomes" id="UP000015105">
    <property type="component" value="Chromosome 1D"/>
</dbReference>
<dbReference type="GO" id="GO:0046856">
    <property type="term" value="P:phosphatidylinositol dephosphorylation"/>
    <property type="evidence" value="ECO:0007669"/>
    <property type="project" value="InterPro"/>
</dbReference>
<sequence length="101" mass="11769">SVSMTLHQTSFCFICSHLASGEKEGDELRRNSDVLEILRATQFPRICRRAGQRIPEKIIDHDRVIWLGDLNYRISLSYEDTKKLLTENNWDALFQKDQVST</sequence>
<dbReference type="Gene3D" id="3.60.10.10">
    <property type="entry name" value="Endonuclease/exonuclease/phosphatase"/>
    <property type="match status" value="1"/>
</dbReference>
<evidence type="ECO:0000313" key="4">
    <source>
        <dbReference type="EnsemblPlants" id="AET1Gv20725700.19"/>
    </source>
</evidence>
<reference evidence="4" key="4">
    <citation type="submission" date="2019-03" db="UniProtKB">
        <authorList>
            <consortium name="EnsemblPlants"/>
        </authorList>
    </citation>
    <scope>IDENTIFICATION</scope>
</reference>
<dbReference type="AlphaFoldDB" id="A0A452ZDN5"/>
<name>A0A452ZDN5_AEGTS</name>
<dbReference type="InterPro" id="IPR036691">
    <property type="entry name" value="Endo/exonu/phosph_ase_sf"/>
</dbReference>
<feature type="domain" description="Inositol polyphosphate-related phosphatase" evidence="3">
    <location>
        <begin position="2"/>
        <end position="100"/>
    </location>
</feature>
<dbReference type="EnsemblPlants" id="AET1Gv20725700.19">
    <property type="protein sequence ID" value="AET1Gv20725700.19"/>
    <property type="gene ID" value="AET1Gv20725700"/>
</dbReference>
<organism evidence="4 5">
    <name type="scientific">Aegilops tauschii subsp. strangulata</name>
    <name type="common">Goatgrass</name>
    <dbReference type="NCBI Taxonomy" id="200361"/>
    <lineage>
        <taxon>Eukaryota</taxon>
        <taxon>Viridiplantae</taxon>
        <taxon>Streptophyta</taxon>
        <taxon>Embryophyta</taxon>
        <taxon>Tracheophyta</taxon>
        <taxon>Spermatophyta</taxon>
        <taxon>Magnoliopsida</taxon>
        <taxon>Liliopsida</taxon>
        <taxon>Poales</taxon>
        <taxon>Poaceae</taxon>
        <taxon>BOP clade</taxon>
        <taxon>Pooideae</taxon>
        <taxon>Triticodae</taxon>
        <taxon>Triticeae</taxon>
        <taxon>Triticinae</taxon>
        <taxon>Aegilops</taxon>
    </lineage>
</organism>
<reference evidence="4" key="3">
    <citation type="journal article" date="2017" name="Nature">
        <title>Genome sequence of the progenitor of the wheat D genome Aegilops tauschii.</title>
        <authorList>
            <person name="Luo M.C."/>
            <person name="Gu Y.Q."/>
            <person name="Puiu D."/>
            <person name="Wang H."/>
            <person name="Twardziok S.O."/>
            <person name="Deal K.R."/>
            <person name="Huo N."/>
            <person name="Zhu T."/>
            <person name="Wang L."/>
            <person name="Wang Y."/>
            <person name="McGuire P.E."/>
            <person name="Liu S."/>
            <person name="Long H."/>
            <person name="Ramasamy R.K."/>
            <person name="Rodriguez J.C."/>
            <person name="Van S.L."/>
            <person name="Yuan L."/>
            <person name="Wang Z."/>
            <person name="Xia Z."/>
            <person name="Xiao L."/>
            <person name="Anderson O.D."/>
            <person name="Ouyang S."/>
            <person name="Liang Y."/>
            <person name="Zimin A.V."/>
            <person name="Pertea G."/>
            <person name="Qi P."/>
            <person name="Bennetzen J.L."/>
            <person name="Dai X."/>
            <person name="Dawson M.W."/>
            <person name="Muller H.G."/>
            <person name="Kugler K."/>
            <person name="Rivarola-Duarte L."/>
            <person name="Spannagl M."/>
            <person name="Mayer K.F.X."/>
            <person name="Lu F.H."/>
            <person name="Bevan M.W."/>
            <person name="Leroy P."/>
            <person name="Li P."/>
            <person name="You F.M."/>
            <person name="Sun Q."/>
            <person name="Liu Z."/>
            <person name="Lyons E."/>
            <person name="Wicker T."/>
            <person name="Salzberg S.L."/>
            <person name="Devos K.M."/>
            <person name="Dvorak J."/>
        </authorList>
    </citation>
    <scope>NUCLEOTIDE SEQUENCE [LARGE SCALE GENOMIC DNA]</scope>
    <source>
        <strain evidence="4">cv. AL8/78</strain>
    </source>
</reference>
<keyword evidence="2" id="KW-0378">Hydrolase</keyword>
<dbReference type="InterPro" id="IPR045849">
    <property type="entry name" value="IP5P_plant"/>
</dbReference>
<evidence type="ECO:0000313" key="5">
    <source>
        <dbReference type="Proteomes" id="UP000015105"/>
    </source>
</evidence>
<dbReference type="InterPro" id="IPR000300">
    <property type="entry name" value="IPPc"/>
</dbReference>
<dbReference type="PANTHER" id="PTHR45666:SF10">
    <property type="entry name" value="OS05G0489000 PROTEIN"/>
    <property type="match status" value="1"/>
</dbReference>
<reference evidence="5" key="1">
    <citation type="journal article" date="2014" name="Science">
        <title>Ancient hybridizations among the ancestral genomes of bread wheat.</title>
        <authorList>
            <consortium name="International Wheat Genome Sequencing Consortium,"/>
            <person name="Marcussen T."/>
            <person name="Sandve S.R."/>
            <person name="Heier L."/>
            <person name="Spannagl M."/>
            <person name="Pfeifer M."/>
            <person name="Jakobsen K.S."/>
            <person name="Wulff B.B."/>
            <person name="Steuernagel B."/>
            <person name="Mayer K.F."/>
            <person name="Olsen O.A."/>
        </authorList>
    </citation>
    <scope>NUCLEOTIDE SEQUENCE [LARGE SCALE GENOMIC DNA]</scope>
    <source>
        <strain evidence="5">cv. AL8/78</strain>
    </source>
</reference>
<dbReference type="GO" id="GO:0004439">
    <property type="term" value="F:phosphatidylinositol-4,5-bisphosphate 5-phosphatase activity"/>
    <property type="evidence" value="ECO:0007669"/>
    <property type="project" value="TreeGrafter"/>
</dbReference>
<evidence type="ECO:0000256" key="1">
    <source>
        <dbReference type="ARBA" id="ARBA00010768"/>
    </source>
</evidence>
<dbReference type="Pfam" id="PF22669">
    <property type="entry name" value="Exo_endo_phos2"/>
    <property type="match status" value="1"/>
</dbReference>
<reference evidence="5" key="2">
    <citation type="journal article" date="2017" name="Nat. Plants">
        <title>The Aegilops tauschii genome reveals multiple impacts of transposons.</title>
        <authorList>
            <person name="Zhao G."/>
            <person name="Zou C."/>
            <person name="Li K."/>
            <person name="Wang K."/>
            <person name="Li T."/>
            <person name="Gao L."/>
            <person name="Zhang X."/>
            <person name="Wang H."/>
            <person name="Yang Z."/>
            <person name="Liu X."/>
            <person name="Jiang W."/>
            <person name="Mao L."/>
            <person name="Kong X."/>
            <person name="Jiao Y."/>
            <person name="Jia J."/>
        </authorList>
    </citation>
    <scope>NUCLEOTIDE SEQUENCE [LARGE SCALE GENOMIC DNA]</scope>
    <source>
        <strain evidence="5">cv. AL8/78</strain>
    </source>
</reference>
<keyword evidence="5" id="KW-1185">Reference proteome</keyword>
<reference evidence="4" key="5">
    <citation type="journal article" date="2021" name="G3 (Bethesda)">
        <title>Aegilops tauschii genome assembly Aet v5.0 features greater sequence contiguity and improved annotation.</title>
        <authorList>
            <person name="Wang L."/>
            <person name="Zhu T."/>
            <person name="Rodriguez J.C."/>
            <person name="Deal K.R."/>
            <person name="Dubcovsky J."/>
            <person name="McGuire P.E."/>
            <person name="Lux T."/>
            <person name="Spannagl M."/>
            <person name="Mayer K.F.X."/>
            <person name="Baldrich P."/>
            <person name="Meyers B.C."/>
            <person name="Huo N."/>
            <person name="Gu Y.Q."/>
            <person name="Zhou H."/>
            <person name="Devos K.M."/>
            <person name="Bennetzen J.L."/>
            <person name="Unver T."/>
            <person name="Budak H."/>
            <person name="Gulick P.J."/>
            <person name="Galiba G."/>
            <person name="Kalapos B."/>
            <person name="Nelson D.R."/>
            <person name="Li P."/>
            <person name="You F.M."/>
            <person name="Luo M.C."/>
            <person name="Dvorak J."/>
        </authorList>
    </citation>
    <scope>NUCLEOTIDE SEQUENCE [LARGE SCALE GENOMIC DNA]</scope>
    <source>
        <strain evidence="4">cv. AL8/78</strain>
    </source>
</reference>
<proteinExistence type="inferred from homology"/>
<dbReference type="GO" id="GO:0034485">
    <property type="term" value="F:phosphatidylinositol-3,4,5-trisphosphate 5-phosphatase activity"/>
    <property type="evidence" value="ECO:0007669"/>
    <property type="project" value="TreeGrafter"/>
</dbReference>